<reference evidence="13" key="2">
    <citation type="submission" date="2020-01" db="EMBL/GenBank/DDBJ databases">
        <authorList>
            <person name="Campanaro S."/>
        </authorList>
    </citation>
    <scope>NUCLEOTIDE SEQUENCE</scope>
    <source>
        <strain evidence="13">AS06rmzACSIP_7</strain>
    </source>
</reference>
<dbReference type="GO" id="GO:0071555">
    <property type="term" value="P:cell wall organization"/>
    <property type="evidence" value="ECO:0007669"/>
    <property type="project" value="UniProtKB-KW"/>
</dbReference>
<reference evidence="13" key="1">
    <citation type="journal article" date="2020" name="Biotechnol. Biofuels">
        <title>New insights from the biogas microbiome by comprehensive genome-resolved metagenomics of nearly 1600 species originating from multiple anaerobic digesters.</title>
        <authorList>
            <person name="Campanaro S."/>
            <person name="Treu L."/>
            <person name="Rodriguez-R L.M."/>
            <person name="Kovalovszki A."/>
            <person name="Ziels R.M."/>
            <person name="Maus I."/>
            <person name="Zhu X."/>
            <person name="Kougias P.G."/>
            <person name="Basile A."/>
            <person name="Luo G."/>
            <person name="Schluter A."/>
            <person name="Konstantinidis K.T."/>
            <person name="Angelidaki I."/>
        </authorList>
    </citation>
    <scope>NUCLEOTIDE SEQUENCE</scope>
    <source>
        <strain evidence="13">AS06rmzACSIP_7</strain>
    </source>
</reference>
<dbReference type="AlphaFoldDB" id="A0A971S2J8"/>
<feature type="binding site" evidence="10">
    <location>
        <position position="165"/>
    </location>
    <ligand>
        <name>UDP-N-acetyl-alpha-D-glucosamine</name>
        <dbReference type="ChEBI" id="CHEBI:57705"/>
    </ligand>
</feature>
<dbReference type="GO" id="GO:0009252">
    <property type="term" value="P:peptidoglycan biosynthetic process"/>
    <property type="evidence" value="ECO:0007669"/>
    <property type="project" value="UniProtKB-UniRule"/>
</dbReference>
<evidence type="ECO:0000256" key="4">
    <source>
        <dbReference type="ARBA" id="ARBA00022679"/>
    </source>
</evidence>
<keyword evidence="1 10" id="KW-1003">Cell membrane</keyword>
<dbReference type="GO" id="GO:0051301">
    <property type="term" value="P:cell division"/>
    <property type="evidence" value="ECO:0007669"/>
    <property type="project" value="UniProtKB-KW"/>
</dbReference>
<keyword evidence="9 10" id="KW-0961">Cell wall biogenesis/degradation</keyword>
<keyword evidence="7 10" id="KW-0472">Membrane</keyword>
<dbReference type="InterPro" id="IPR006009">
    <property type="entry name" value="GlcNAc_MurG"/>
</dbReference>
<name>A0A971S2J8_9BACT</name>
<dbReference type="Proteomes" id="UP000777265">
    <property type="component" value="Unassembled WGS sequence"/>
</dbReference>
<dbReference type="GO" id="GO:0008360">
    <property type="term" value="P:regulation of cell shape"/>
    <property type="evidence" value="ECO:0007669"/>
    <property type="project" value="UniProtKB-KW"/>
</dbReference>
<keyword evidence="4 10" id="KW-0808">Transferase</keyword>
<dbReference type="PANTHER" id="PTHR21015">
    <property type="entry name" value="UDP-N-ACETYLGLUCOSAMINE--N-ACETYLMURAMYL-(PENTAPEPTIDE) PYROPHOSPHORYL-UNDECAPRENOL N-ACETYLGLUCOSAMINE TRANSFERASE 1"/>
    <property type="match status" value="1"/>
</dbReference>
<evidence type="ECO:0000313" key="14">
    <source>
        <dbReference type="Proteomes" id="UP000777265"/>
    </source>
</evidence>
<proteinExistence type="inferred from homology"/>
<evidence type="ECO:0000259" key="12">
    <source>
        <dbReference type="Pfam" id="PF04101"/>
    </source>
</evidence>
<evidence type="ECO:0000256" key="8">
    <source>
        <dbReference type="ARBA" id="ARBA00023306"/>
    </source>
</evidence>
<dbReference type="GO" id="GO:0050511">
    <property type="term" value="F:undecaprenyldiphospho-muramoylpentapeptide beta-N-acetylglucosaminyltransferase activity"/>
    <property type="evidence" value="ECO:0007669"/>
    <property type="project" value="UniProtKB-UniRule"/>
</dbReference>
<evidence type="ECO:0000256" key="1">
    <source>
        <dbReference type="ARBA" id="ARBA00022475"/>
    </source>
</evidence>
<accession>A0A971S2J8</accession>
<dbReference type="Pfam" id="PF04101">
    <property type="entry name" value="Glyco_tran_28_C"/>
    <property type="match status" value="1"/>
</dbReference>
<evidence type="ECO:0000256" key="3">
    <source>
        <dbReference type="ARBA" id="ARBA00022676"/>
    </source>
</evidence>
<feature type="binding site" evidence="10">
    <location>
        <position position="188"/>
    </location>
    <ligand>
        <name>UDP-N-acetyl-alpha-D-glucosamine</name>
        <dbReference type="ChEBI" id="CHEBI:57705"/>
    </ligand>
</feature>
<evidence type="ECO:0000256" key="5">
    <source>
        <dbReference type="ARBA" id="ARBA00022960"/>
    </source>
</evidence>
<dbReference type="EC" id="2.4.1.227" evidence="10"/>
<evidence type="ECO:0000256" key="9">
    <source>
        <dbReference type="ARBA" id="ARBA00023316"/>
    </source>
</evidence>
<comment type="caution">
    <text evidence="13">The sequence shown here is derived from an EMBL/GenBank/DDBJ whole genome shotgun (WGS) entry which is preliminary data.</text>
</comment>
<evidence type="ECO:0000313" key="13">
    <source>
        <dbReference type="EMBL" id="NLW36724.1"/>
    </source>
</evidence>
<protein>
    <recommendedName>
        <fullName evidence="10">UDP-N-acetylglucosamine--N-acetylmuramyl-(pentapeptide) pyrophosphoryl-undecaprenol N-acetylglucosamine transferase</fullName>
        <ecNumber evidence="10">2.4.1.227</ecNumber>
    </recommendedName>
    <alternativeName>
        <fullName evidence="10">Undecaprenyl-PP-MurNAc-pentapeptide-UDPGlcNAc GlcNAc transferase</fullName>
    </alternativeName>
</protein>
<feature type="domain" description="Glycosyltransferase family 28 N-terminal" evidence="11">
    <location>
        <begin position="4"/>
        <end position="142"/>
    </location>
</feature>
<comment type="caution">
    <text evidence="10">Lacks conserved residue(s) required for the propagation of feature annotation.</text>
</comment>
<evidence type="ECO:0000256" key="2">
    <source>
        <dbReference type="ARBA" id="ARBA00022618"/>
    </source>
</evidence>
<dbReference type="GO" id="GO:0005975">
    <property type="term" value="P:carbohydrate metabolic process"/>
    <property type="evidence" value="ECO:0007669"/>
    <property type="project" value="InterPro"/>
</dbReference>
<evidence type="ECO:0000256" key="6">
    <source>
        <dbReference type="ARBA" id="ARBA00022984"/>
    </source>
</evidence>
<dbReference type="InterPro" id="IPR004276">
    <property type="entry name" value="GlycoTrans_28_N"/>
</dbReference>
<evidence type="ECO:0000256" key="7">
    <source>
        <dbReference type="ARBA" id="ARBA00023136"/>
    </source>
</evidence>
<feature type="binding site" evidence="10">
    <location>
        <position position="124"/>
    </location>
    <ligand>
        <name>UDP-N-acetyl-alpha-D-glucosamine</name>
        <dbReference type="ChEBI" id="CHEBI:57705"/>
    </ligand>
</feature>
<dbReference type="SUPFAM" id="SSF53756">
    <property type="entry name" value="UDP-Glycosyltransferase/glycogen phosphorylase"/>
    <property type="match status" value="1"/>
</dbReference>
<dbReference type="NCBIfam" id="TIGR01133">
    <property type="entry name" value="murG"/>
    <property type="match status" value="1"/>
</dbReference>
<dbReference type="Gene3D" id="3.40.50.2000">
    <property type="entry name" value="Glycogen Phosphorylase B"/>
    <property type="match status" value="2"/>
</dbReference>
<keyword evidence="2 10" id="KW-0132">Cell division</keyword>
<gene>
    <name evidence="10 13" type="primary">murG</name>
    <name evidence="13" type="ORF">GXY80_14800</name>
</gene>
<dbReference type="Pfam" id="PF03033">
    <property type="entry name" value="Glyco_transf_28"/>
    <property type="match status" value="1"/>
</dbReference>
<feature type="binding site" evidence="10">
    <location>
        <begin position="10"/>
        <end position="12"/>
    </location>
    <ligand>
        <name>UDP-N-acetyl-alpha-D-glucosamine</name>
        <dbReference type="ChEBI" id="CHEBI:57705"/>
    </ligand>
</feature>
<comment type="subcellular location">
    <subcellularLocation>
        <location evidence="10">Cell membrane</location>
        <topology evidence="10">Peripheral membrane protein</topology>
        <orientation evidence="10">Cytoplasmic side</orientation>
    </subcellularLocation>
</comment>
<dbReference type="PANTHER" id="PTHR21015:SF22">
    <property type="entry name" value="GLYCOSYLTRANSFERASE"/>
    <property type="match status" value="1"/>
</dbReference>
<organism evidence="13 14">
    <name type="scientific">Syntrophorhabdus aromaticivorans</name>
    <dbReference type="NCBI Taxonomy" id="328301"/>
    <lineage>
        <taxon>Bacteria</taxon>
        <taxon>Pseudomonadati</taxon>
        <taxon>Thermodesulfobacteriota</taxon>
        <taxon>Syntrophorhabdia</taxon>
        <taxon>Syntrophorhabdales</taxon>
        <taxon>Syntrophorhabdaceae</taxon>
        <taxon>Syntrophorhabdus</taxon>
    </lineage>
</organism>
<dbReference type="EMBL" id="JAAYEE010000286">
    <property type="protein sequence ID" value="NLW36724.1"/>
    <property type="molecule type" value="Genomic_DNA"/>
</dbReference>
<comment type="catalytic activity">
    <reaction evidence="10">
        <text>di-trans,octa-cis-undecaprenyl diphospho-N-acetyl-alpha-D-muramoyl-L-alanyl-D-glutamyl-meso-2,6-diaminopimeloyl-D-alanyl-D-alanine + UDP-N-acetyl-alpha-D-glucosamine = di-trans,octa-cis-undecaprenyl diphospho-[N-acetyl-alpha-D-glucosaminyl-(1-&gt;4)]-N-acetyl-alpha-D-muramoyl-L-alanyl-D-glutamyl-meso-2,6-diaminopimeloyl-D-alanyl-D-alanine + UDP + H(+)</text>
        <dbReference type="Rhea" id="RHEA:31227"/>
        <dbReference type="ChEBI" id="CHEBI:15378"/>
        <dbReference type="ChEBI" id="CHEBI:57705"/>
        <dbReference type="ChEBI" id="CHEBI:58223"/>
        <dbReference type="ChEBI" id="CHEBI:61387"/>
        <dbReference type="ChEBI" id="CHEBI:61388"/>
        <dbReference type="EC" id="2.4.1.227"/>
    </reaction>
</comment>
<comment type="function">
    <text evidence="10">Cell wall formation. Catalyzes the transfer of a GlcNAc subunit on undecaprenyl-pyrophosphoryl-MurNAc-pentapeptide (lipid intermediate I) to form undecaprenyl-pyrophosphoryl-MurNAc-(pentapeptide)GlcNAc (lipid intermediate II).</text>
</comment>
<keyword evidence="6 10" id="KW-0573">Peptidoglycan synthesis</keyword>
<dbReference type="HAMAP" id="MF_00033">
    <property type="entry name" value="MurG"/>
    <property type="match status" value="1"/>
</dbReference>
<keyword evidence="3 10" id="KW-0328">Glycosyltransferase</keyword>
<keyword evidence="8 10" id="KW-0131">Cell cycle</keyword>
<evidence type="ECO:0000256" key="10">
    <source>
        <dbReference type="HAMAP-Rule" id="MF_00033"/>
    </source>
</evidence>
<feature type="domain" description="Glycosyl transferase family 28 C-terminal" evidence="12">
    <location>
        <begin position="182"/>
        <end position="345"/>
    </location>
</feature>
<comment type="similarity">
    <text evidence="10">Belongs to the glycosyltransferase 28 family. MurG subfamily.</text>
</comment>
<sequence length="354" mass="38401">MKLLIAAGGTGGHIFPGVALAEAFMGQGKGCEVVFVGTRQGLEGGIIPRYGFKLLFIEAHQFQGQSVFGKAATLIRLLQGIRAASVILRLEKPDAIIGMGGFTSVPIILAGVKLGIPSFIHEQNVEPGLANKLLSRFARCTFTSFDATKDHLGTKKVLHTGNPLRKTLKIIKEGKPEGIFSVFIFGGSRGARSINESIIALLPYMESCKNIMVYHQTGPEDYERVKGAYNGTGLGHEVFPFTDHMEKYYSMADMVISRSGATTIFELAFFRKAAILVPYPFSAGQHQRANALHVERLGGALVLENDQLSGERLHGLIKGLMDKPDELRAMGEKAGRLYIEDAAERIIAGILNGI</sequence>
<evidence type="ECO:0000259" key="11">
    <source>
        <dbReference type="Pfam" id="PF03033"/>
    </source>
</evidence>
<dbReference type="CDD" id="cd03785">
    <property type="entry name" value="GT28_MurG"/>
    <property type="match status" value="1"/>
</dbReference>
<dbReference type="InterPro" id="IPR007235">
    <property type="entry name" value="Glyco_trans_28_C"/>
</dbReference>
<keyword evidence="5 10" id="KW-0133">Cell shape</keyword>
<comment type="pathway">
    <text evidence="10">Cell wall biogenesis; peptidoglycan biosynthesis.</text>
</comment>
<feature type="binding site" evidence="10">
    <location>
        <position position="287"/>
    </location>
    <ligand>
        <name>UDP-N-acetyl-alpha-D-glucosamine</name>
        <dbReference type="ChEBI" id="CHEBI:57705"/>
    </ligand>
</feature>
<dbReference type="GO" id="GO:0005886">
    <property type="term" value="C:plasma membrane"/>
    <property type="evidence" value="ECO:0007669"/>
    <property type="project" value="UniProtKB-SubCell"/>
</dbReference>